<feature type="domain" description="CCHC-type" evidence="2">
    <location>
        <begin position="99"/>
        <end position="115"/>
    </location>
</feature>
<dbReference type="AlphaFoldDB" id="A0A7S1ITP0"/>
<name>A0A7S1ITP0_9EUGL</name>
<feature type="compositionally biased region" description="Basic and acidic residues" evidence="1">
    <location>
        <begin position="231"/>
        <end position="251"/>
    </location>
</feature>
<dbReference type="EMBL" id="HBGA01088931">
    <property type="protein sequence ID" value="CAD9022166.1"/>
    <property type="molecule type" value="Transcribed_RNA"/>
</dbReference>
<feature type="region of interest" description="Disordered" evidence="1">
    <location>
        <begin position="210"/>
        <end position="283"/>
    </location>
</feature>
<gene>
    <name evidence="3" type="ORF">EGYM00392_LOCUS33287</name>
</gene>
<proteinExistence type="predicted"/>
<organism evidence="3">
    <name type="scientific">Eutreptiella gymnastica</name>
    <dbReference type="NCBI Taxonomy" id="73025"/>
    <lineage>
        <taxon>Eukaryota</taxon>
        <taxon>Discoba</taxon>
        <taxon>Euglenozoa</taxon>
        <taxon>Euglenida</taxon>
        <taxon>Spirocuta</taxon>
        <taxon>Euglenophyceae</taxon>
        <taxon>Eutreptiales</taxon>
        <taxon>Eutreptiaceae</taxon>
        <taxon>Eutreptiella</taxon>
    </lineage>
</organism>
<feature type="region of interest" description="Disordered" evidence="1">
    <location>
        <begin position="1"/>
        <end position="51"/>
    </location>
</feature>
<feature type="domain" description="CCHC-type" evidence="2">
    <location>
        <begin position="62"/>
        <end position="78"/>
    </location>
</feature>
<accession>A0A7S1ITP0</accession>
<dbReference type="GO" id="GO:0008270">
    <property type="term" value="F:zinc ion binding"/>
    <property type="evidence" value="ECO:0007669"/>
    <property type="project" value="InterPro"/>
</dbReference>
<feature type="compositionally biased region" description="Basic residues" evidence="1">
    <location>
        <begin position="33"/>
        <end position="44"/>
    </location>
</feature>
<dbReference type="SMART" id="SM00343">
    <property type="entry name" value="ZnF_C2HC"/>
    <property type="match status" value="3"/>
</dbReference>
<feature type="domain" description="CCHC-type" evidence="2">
    <location>
        <begin position="151"/>
        <end position="167"/>
    </location>
</feature>
<feature type="region of interest" description="Disordered" evidence="1">
    <location>
        <begin position="166"/>
        <end position="197"/>
    </location>
</feature>
<feature type="compositionally biased region" description="Basic and acidic residues" evidence="1">
    <location>
        <begin position="176"/>
        <end position="194"/>
    </location>
</feature>
<sequence length="299" mass="33352">MEIASPLSPPSGSKWAEGMGSPITVAPSTKGQLTRKKDWKKQPPRNRPVTRYYLPRGENASLCIFCGISSHSATDCPNKLCFKCGDAKHGPERNCNYQKCVLCADIGHSTWRCPWRRNFSKNDLKDCVCAVCGGKGHMTCGDNSQDKTKAQCSNCGSTDHRFDKCPRPTFQQIAASDRRQRAAVQRRDREKESMEEQANDMFLSLEQQQAEHPANVGGGKKRKKQKKGKNKSADADMSMDAKSEADPDVQKSKKKKESQKTRKKDNAKKKAKKKAVAEDRGFATKKGFFRQFAATSIPI</sequence>
<evidence type="ECO:0000313" key="3">
    <source>
        <dbReference type="EMBL" id="CAD9022166.1"/>
    </source>
</evidence>
<evidence type="ECO:0000256" key="1">
    <source>
        <dbReference type="SAM" id="MobiDB-lite"/>
    </source>
</evidence>
<evidence type="ECO:0000259" key="2">
    <source>
        <dbReference type="SMART" id="SM00343"/>
    </source>
</evidence>
<feature type="compositionally biased region" description="Basic residues" evidence="1">
    <location>
        <begin position="252"/>
        <end position="274"/>
    </location>
</feature>
<dbReference type="InterPro" id="IPR001878">
    <property type="entry name" value="Znf_CCHC"/>
</dbReference>
<feature type="compositionally biased region" description="Basic residues" evidence="1">
    <location>
        <begin position="219"/>
        <end position="230"/>
    </location>
</feature>
<protein>
    <recommendedName>
        <fullName evidence="2">CCHC-type domain-containing protein</fullName>
    </recommendedName>
</protein>
<reference evidence="3" key="1">
    <citation type="submission" date="2021-01" db="EMBL/GenBank/DDBJ databases">
        <authorList>
            <person name="Corre E."/>
            <person name="Pelletier E."/>
            <person name="Niang G."/>
            <person name="Scheremetjew M."/>
            <person name="Finn R."/>
            <person name="Kale V."/>
            <person name="Holt S."/>
            <person name="Cochrane G."/>
            <person name="Meng A."/>
            <person name="Brown T."/>
            <person name="Cohen L."/>
        </authorList>
    </citation>
    <scope>NUCLEOTIDE SEQUENCE</scope>
    <source>
        <strain evidence="3">NIES-381</strain>
    </source>
</reference>
<dbReference type="GO" id="GO:0003676">
    <property type="term" value="F:nucleic acid binding"/>
    <property type="evidence" value="ECO:0007669"/>
    <property type="project" value="InterPro"/>
</dbReference>